<name>C0Z3J3_ARATH</name>
<feature type="transmembrane region" description="Helical" evidence="1">
    <location>
        <begin position="20"/>
        <end position="42"/>
    </location>
</feature>
<proteinExistence type="evidence at transcript level"/>
<evidence type="ECO:0000256" key="1">
    <source>
        <dbReference type="SAM" id="Phobius"/>
    </source>
</evidence>
<gene>
    <name evidence="2" type="ordered locus">At5g23395</name>
</gene>
<dbReference type="AlphaFoldDB" id="C0Z3J3"/>
<protein>
    <submittedName>
        <fullName evidence="2">AT5G23395 protein</fullName>
    </submittedName>
</protein>
<dbReference type="EMBL" id="AK319157">
    <property type="protein sequence ID" value="BAH57272.1"/>
    <property type="molecule type" value="mRNA"/>
</dbReference>
<keyword evidence="1" id="KW-0472">Membrane</keyword>
<reference evidence="2" key="1">
    <citation type="journal article" date="2009" name="DNA Res.">
        <title>Analysis of multiple occurrences of alternative splicing events in Arabidopsis thaliana using novel sequenced full-length cDNAs.</title>
        <authorList>
            <person name="Iida K."/>
            <person name="Fukami-Kobayashi K."/>
            <person name="Toyoda A."/>
            <person name="Sakaki Y."/>
            <person name="Kobayashi M."/>
            <person name="Seki M."/>
            <person name="Shinozaki K."/>
        </authorList>
    </citation>
    <scope>NUCLEOTIDE SEQUENCE</scope>
    <source>
        <tissue evidence="2">Rosette leaf</tissue>
    </source>
</reference>
<evidence type="ECO:0000313" key="2">
    <source>
        <dbReference type="EMBL" id="BAH57272.1"/>
    </source>
</evidence>
<keyword evidence="1" id="KW-1133">Transmembrane helix</keyword>
<keyword evidence="1" id="KW-0812">Transmembrane</keyword>
<accession>C0Z3J3</accession>
<organism evidence="2">
    <name type="scientific">Arabidopsis thaliana</name>
    <name type="common">Mouse-ear cress</name>
    <dbReference type="NCBI Taxonomy" id="3702"/>
    <lineage>
        <taxon>Eukaryota</taxon>
        <taxon>Viridiplantae</taxon>
        <taxon>Streptophyta</taxon>
        <taxon>Embryophyta</taxon>
        <taxon>Tracheophyta</taxon>
        <taxon>Spermatophyta</taxon>
        <taxon>Magnoliopsida</taxon>
        <taxon>eudicotyledons</taxon>
        <taxon>Gunneridae</taxon>
        <taxon>Pentapetalae</taxon>
        <taxon>rosids</taxon>
        <taxon>malvids</taxon>
        <taxon>Brassicales</taxon>
        <taxon>Brassicaceae</taxon>
        <taxon>Camelineae</taxon>
        <taxon>Arabidopsis</taxon>
    </lineage>
</organism>
<sequence length="63" mass="7032">MDSLLAEAAAYGEDDNENEVIPSTLLLFSHLLAFLFELPSYLTNTKSISLLKPKHRELSIVLV</sequence>